<dbReference type="EMBL" id="CABP01000129">
    <property type="protein sequence ID" value="CBI05653.1"/>
    <property type="molecule type" value="Genomic_DNA"/>
</dbReference>
<comment type="caution">
    <text evidence="1">The sequence shown here is derived from an EMBL/GenBank/DDBJ whole genome shotgun (WGS) entry which is preliminary data.</text>
</comment>
<accession>E6QEM7</accession>
<evidence type="ECO:0008006" key="2">
    <source>
        <dbReference type="Google" id="ProtNLM"/>
    </source>
</evidence>
<evidence type="ECO:0000313" key="1">
    <source>
        <dbReference type="EMBL" id="CBI05653.1"/>
    </source>
</evidence>
<dbReference type="InterPro" id="IPR011250">
    <property type="entry name" value="OMP/PagP_B-barrel"/>
</dbReference>
<dbReference type="SUPFAM" id="SSF56925">
    <property type="entry name" value="OMPA-like"/>
    <property type="match status" value="1"/>
</dbReference>
<sequence>MPKPLHTIILMSALTLPGIALANGMAPQNPILRAHNEIGLAATGTLMNYQERLPSPSDIESGWMPGFAAKYTLMGDYFSSLPNLYFAVNYQFNSGDIAYHGALQNGTLLEGTDSATTNWVLARLGMGLPLAQSWMFTPYIAGGYQNWNRNLQGPHGYTEKYSAGLVGVGLMLQYAPTAQLVLSANAQGLAVIGGGMTPSGTPLQDRLGTASFGSSGQERISLDADYRLNQQWHVYGGLNFTHFNYTGGALNSPLAQFLDYTEPPSSTNLFGMQLGVAYGF</sequence>
<name>E6QEM7_9ZZZZ</name>
<dbReference type="AlphaFoldDB" id="E6QEM7"/>
<protein>
    <recommendedName>
        <fullName evidence="2">Outer membrane protein beta-barrel domain-containing protein</fullName>
    </recommendedName>
</protein>
<organism evidence="1">
    <name type="scientific">mine drainage metagenome</name>
    <dbReference type="NCBI Taxonomy" id="410659"/>
    <lineage>
        <taxon>unclassified sequences</taxon>
        <taxon>metagenomes</taxon>
        <taxon>ecological metagenomes</taxon>
    </lineage>
</organism>
<reference evidence="1" key="1">
    <citation type="submission" date="2009-10" db="EMBL/GenBank/DDBJ databases">
        <title>Diversity of trophic interactions inside an arsenic-rich microbial ecosystem.</title>
        <authorList>
            <person name="Bertin P.N."/>
            <person name="Heinrich-Salmeron A."/>
            <person name="Pelletier E."/>
            <person name="Goulhen-Chollet F."/>
            <person name="Arsene-Ploetze F."/>
            <person name="Gallien S."/>
            <person name="Calteau A."/>
            <person name="Vallenet D."/>
            <person name="Casiot C."/>
            <person name="Chane-Woon-Ming B."/>
            <person name="Giloteaux L."/>
            <person name="Barakat M."/>
            <person name="Bonnefoy V."/>
            <person name="Bruneel O."/>
            <person name="Chandler M."/>
            <person name="Cleiss J."/>
            <person name="Duran R."/>
            <person name="Elbaz-Poulichet F."/>
            <person name="Fonknechten N."/>
            <person name="Lauga B."/>
            <person name="Mornico D."/>
            <person name="Ortet P."/>
            <person name="Schaeffer C."/>
            <person name="Siguier P."/>
            <person name="Alexander Thil Smith A."/>
            <person name="Van Dorsselaer A."/>
            <person name="Weissenbach J."/>
            <person name="Medigue C."/>
            <person name="Le Paslier D."/>
        </authorList>
    </citation>
    <scope>NUCLEOTIDE SEQUENCE</scope>
</reference>
<gene>
    <name evidence="1" type="ORF">CARN5_0843</name>
</gene>
<proteinExistence type="predicted"/>